<evidence type="ECO:0000256" key="2">
    <source>
        <dbReference type="ARBA" id="ARBA00022448"/>
    </source>
</evidence>
<evidence type="ECO:0000313" key="9">
    <source>
        <dbReference type="Proteomes" id="UP000198362"/>
    </source>
</evidence>
<evidence type="ECO:0000256" key="5">
    <source>
        <dbReference type="ARBA" id="ARBA00023136"/>
    </source>
</evidence>
<feature type="transmembrane region" description="Helical" evidence="6">
    <location>
        <begin position="116"/>
        <end position="140"/>
    </location>
</feature>
<organism evidence="8 9">
    <name type="scientific">Asanoa hainanensis</name>
    <dbReference type="NCBI Taxonomy" id="560556"/>
    <lineage>
        <taxon>Bacteria</taxon>
        <taxon>Bacillati</taxon>
        <taxon>Actinomycetota</taxon>
        <taxon>Actinomycetes</taxon>
        <taxon>Micromonosporales</taxon>
        <taxon>Micromonosporaceae</taxon>
        <taxon>Asanoa</taxon>
    </lineage>
</organism>
<keyword evidence="3 6" id="KW-0812">Transmembrane</keyword>
<evidence type="ECO:0000256" key="4">
    <source>
        <dbReference type="ARBA" id="ARBA00022989"/>
    </source>
</evidence>
<gene>
    <name evidence="8" type="ORF">SAMN05421812_112212</name>
</gene>
<reference evidence="8 9" key="1">
    <citation type="submission" date="2017-06" db="EMBL/GenBank/DDBJ databases">
        <authorList>
            <person name="Kim H.J."/>
            <person name="Triplett B.A."/>
        </authorList>
    </citation>
    <scope>NUCLEOTIDE SEQUENCE [LARGE SCALE GENOMIC DNA]</scope>
    <source>
        <strain evidence="8 9">CGMCC 4.5593</strain>
    </source>
</reference>
<dbReference type="SUPFAM" id="SSF103473">
    <property type="entry name" value="MFS general substrate transporter"/>
    <property type="match status" value="1"/>
</dbReference>
<dbReference type="InterPro" id="IPR036259">
    <property type="entry name" value="MFS_trans_sf"/>
</dbReference>
<sequence length="409" mass="41860">MTTPTRTAADPRVGGQGRAFHGWRIVAAFAITQTVGYGTLYYAFAVLLHPIAADLHTSPAAVTGALTTAILAWAAAAVPVGRWLDRHGGRAIMTTGAIAGALLLVAWSQVRTVAQMYVVFAGLGVAMAMALYEPATAVIVSWFDPERRSRALLTMIVVAGFASTIFMPLTGYLDSRHGWRTTLLVLAGLYAVTAIPLHAAVVRRPPAAYSAERPAVDAARADLARAARRDPRFWFLAIAFVAHSAAMSTMTVHLVGFLTSAGHPATFAATIAGLLGILSVTGRLLLTGAQRRLSLTALVATIFATQAVAALALPVIASTRLGAAAGVTAFGIGFGVASLAAPAMLADRYGTTAYATIAGTLVAPVTLAKATAPLGAAALLAVSGGYAPVLIAVGAACLIAAAVILAKGR</sequence>
<accession>A0A239P274</accession>
<evidence type="ECO:0000256" key="3">
    <source>
        <dbReference type="ARBA" id="ARBA00022692"/>
    </source>
</evidence>
<evidence type="ECO:0000313" key="8">
    <source>
        <dbReference type="EMBL" id="SNT60833.1"/>
    </source>
</evidence>
<protein>
    <submittedName>
        <fullName evidence="8">Nitrate/nitrite transporter NarK</fullName>
    </submittedName>
</protein>
<dbReference type="PROSITE" id="PS50850">
    <property type="entry name" value="MFS"/>
    <property type="match status" value="1"/>
</dbReference>
<feature type="transmembrane region" description="Helical" evidence="6">
    <location>
        <begin position="265"/>
        <end position="286"/>
    </location>
</feature>
<keyword evidence="2" id="KW-0813">Transport</keyword>
<dbReference type="PANTHER" id="PTHR43385:SF1">
    <property type="entry name" value="RIBOFLAVIN TRANSPORTER RIBJ"/>
    <property type="match status" value="1"/>
</dbReference>
<feature type="transmembrane region" description="Helical" evidence="6">
    <location>
        <begin position="152"/>
        <end position="173"/>
    </location>
</feature>
<evidence type="ECO:0000259" key="7">
    <source>
        <dbReference type="PROSITE" id="PS50850"/>
    </source>
</evidence>
<evidence type="ECO:0000256" key="1">
    <source>
        <dbReference type="ARBA" id="ARBA00004651"/>
    </source>
</evidence>
<feature type="transmembrane region" description="Helical" evidence="6">
    <location>
        <begin position="25"/>
        <end position="48"/>
    </location>
</feature>
<dbReference type="Proteomes" id="UP000198362">
    <property type="component" value="Unassembled WGS sequence"/>
</dbReference>
<dbReference type="OrthoDB" id="7200137at2"/>
<dbReference type="AlphaFoldDB" id="A0A239P274"/>
<keyword evidence="9" id="KW-1185">Reference proteome</keyword>
<feature type="transmembrane region" description="Helical" evidence="6">
    <location>
        <begin position="60"/>
        <end position="80"/>
    </location>
</feature>
<dbReference type="InterPro" id="IPR052983">
    <property type="entry name" value="MFS_Riboflavin_Transporter"/>
</dbReference>
<keyword evidence="5 6" id="KW-0472">Membrane</keyword>
<evidence type="ECO:0000256" key="6">
    <source>
        <dbReference type="SAM" id="Phobius"/>
    </source>
</evidence>
<feature type="domain" description="Major facilitator superfamily (MFS) profile" evidence="7">
    <location>
        <begin position="24"/>
        <end position="409"/>
    </location>
</feature>
<feature type="transmembrane region" description="Helical" evidence="6">
    <location>
        <begin position="293"/>
        <end position="317"/>
    </location>
</feature>
<feature type="transmembrane region" description="Helical" evidence="6">
    <location>
        <begin position="233"/>
        <end position="259"/>
    </location>
</feature>
<dbReference type="InterPro" id="IPR011701">
    <property type="entry name" value="MFS"/>
</dbReference>
<dbReference type="PANTHER" id="PTHR43385">
    <property type="entry name" value="RIBOFLAVIN TRANSPORTER RIBJ"/>
    <property type="match status" value="1"/>
</dbReference>
<dbReference type="GO" id="GO:0005886">
    <property type="term" value="C:plasma membrane"/>
    <property type="evidence" value="ECO:0007669"/>
    <property type="project" value="UniProtKB-SubCell"/>
</dbReference>
<dbReference type="Pfam" id="PF07690">
    <property type="entry name" value="MFS_1"/>
    <property type="match status" value="1"/>
</dbReference>
<proteinExistence type="predicted"/>
<comment type="subcellular location">
    <subcellularLocation>
        <location evidence="1">Cell membrane</location>
        <topology evidence="1">Multi-pass membrane protein</topology>
    </subcellularLocation>
</comment>
<feature type="transmembrane region" description="Helical" evidence="6">
    <location>
        <begin position="92"/>
        <end position="110"/>
    </location>
</feature>
<feature type="transmembrane region" description="Helical" evidence="6">
    <location>
        <begin position="386"/>
        <end position="406"/>
    </location>
</feature>
<dbReference type="RefSeq" id="WP_089253377.1">
    <property type="nucleotide sequence ID" value="NZ_FZPH01000012.1"/>
</dbReference>
<dbReference type="InterPro" id="IPR020846">
    <property type="entry name" value="MFS_dom"/>
</dbReference>
<keyword evidence="4 6" id="KW-1133">Transmembrane helix</keyword>
<dbReference type="EMBL" id="FZPH01000012">
    <property type="protein sequence ID" value="SNT60833.1"/>
    <property type="molecule type" value="Genomic_DNA"/>
</dbReference>
<feature type="transmembrane region" description="Helical" evidence="6">
    <location>
        <begin position="179"/>
        <end position="201"/>
    </location>
</feature>
<name>A0A239P274_9ACTN</name>
<feature type="transmembrane region" description="Helical" evidence="6">
    <location>
        <begin position="357"/>
        <end position="380"/>
    </location>
</feature>
<feature type="transmembrane region" description="Helical" evidence="6">
    <location>
        <begin position="323"/>
        <end position="345"/>
    </location>
</feature>
<dbReference type="GO" id="GO:0022857">
    <property type="term" value="F:transmembrane transporter activity"/>
    <property type="evidence" value="ECO:0007669"/>
    <property type="project" value="InterPro"/>
</dbReference>
<dbReference type="Gene3D" id="1.20.1250.20">
    <property type="entry name" value="MFS general substrate transporter like domains"/>
    <property type="match status" value="1"/>
</dbReference>